<dbReference type="EMBL" id="LQXV01000387">
    <property type="protein sequence ID" value="KXU04353.1"/>
    <property type="molecule type" value="Genomic_DNA"/>
</dbReference>
<name>A0A139QPU2_9STRE</name>
<accession>A0A139QPU2</accession>
<proteinExistence type="predicted"/>
<evidence type="ECO:0000313" key="2">
    <source>
        <dbReference type="Proteomes" id="UP000071927"/>
    </source>
</evidence>
<gene>
    <name evidence="1" type="ORF">SGADD03_01871</name>
</gene>
<comment type="caution">
    <text evidence="1">The sequence shown here is derived from an EMBL/GenBank/DDBJ whole genome shotgun (WGS) entry which is preliminary data.</text>
</comment>
<protein>
    <submittedName>
        <fullName evidence="1">Uncharacterized protein</fullName>
    </submittedName>
</protein>
<dbReference type="Proteomes" id="UP000071927">
    <property type="component" value="Unassembled WGS sequence"/>
</dbReference>
<dbReference type="RefSeq" id="WP_061460293.1">
    <property type="nucleotide sequence ID" value="NZ_KQ970579.1"/>
</dbReference>
<dbReference type="AlphaFoldDB" id="A0A139QPU2"/>
<organism evidence="1 2">
    <name type="scientific">Streptococcus gallolyticus</name>
    <dbReference type="NCBI Taxonomy" id="315405"/>
    <lineage>
        <taxon>Bacteria</taxon>
        <taxon>Bacillati</taxon>
        <taxon>Bacillota</taxon>
        <taxon>Bacilli</taxon>
        <taxon>Lactobacillales</taxon>
        <taxon>Streptococcaceae</taxon>
        <taxon>Streptococcus</taxon>
    </lineage>
</organism>
<evidence type="ECO:0000313" key="1">
    <source>
        <dbReference type="EMBL" id="KXU04353.1"/>
    </source>
</evidence>
<dbReference type="PATRIC" id="fig|315405.12.peg.2238"/>
<reference evidence="1 2" key="1">
    <citation type="submission" date="2016-01" db="EMBL/GenBank/DDBJ databases">
        <title>Highly variable Streptococcus oralis are common among viridans streptococci isolated from primates.</title>
        <authorList>
            <person name="Denapaite D."/>
            <person name="Rieger M."/>
            <person name="Koendgen S."/>
            <person name="Brueckner R."/>
            <person name="Ochigava I."/>
            <person name="Kappeler P."/>
            <person name="Maetz-Rensing K."/>
            <person name="Leendertz F."/>
            <person name="Hakenbeck R."/>
        </authorList>
    </citation>
    <scope>NUCLEOTIDE SEQUENCE [LARGE SCALE GENOMIC DNA]</scope>
    <source>
        <strain evidence="1 2">DD03</strain>
    </source>
</reference>
<sequence>MSAKGKRLLVVITLLGITTVCSVIGYHVYRRNDFKRAYEHGTLFEQLDVLMNSQRYVTVIEEAGYEVDKVDYVMYNRIVTLTTTGTPAITIESSSDSSAFFVTFETTEDEQEVSVYFELDGDFNIAYQTVRDAQGNDVAITTMQQTKLLNIVKKEVRKMLKTIYRTMYP</sequence>